<organism evidence="2 3">
    <name type="scientific">Trichostrongylus colubriformis</name>
    <name type="common">Black scour worm</name>
    <dbReference type="NCBI Taxonomy" id="6319"/>
    <lineage>
        <taxon>Eukaryota</taxon>
        <taxon>Metazoa</taxon>
        <taxon>Ecdysozoa</taxon>
        <taxon>Nematoda</taxon>
        <taxon>Chromadorea</taxon>
        <taxon>Rhabditida</taxon>
        <taxon>Rhabditina</taxon>
        <taxon>Rhabditomorpha</taxon>
        <taxon>Strongyloidea</taxon>
        <taxon>Trichostrongylidae</taxon>
        <taxon>Trichostrongylus</taxon>
    </lineage>
</organism>
<sequence length="116" mass="13138">EIWCFLKDILETYGFGLMFDLQDLLISVPTFQKTVLDLAVTLGLIKPLNLIPDSSLAMFYLNVLMIWQCLVVSVYATYVFRPSKTSLLDVTSVVSTEFPRSFTGPFIPQSFTLSEQ</sequence>
<reference evidence="2 3" key="1">
    <citation type="submission" date="2019-10" db="EMBL/GenBank/DDBJ databases">
        <title>Assembly and Annotation for the nematode Trichostrongylus colubriformis.</title>
        <authorList>
            <person name="Martin J."/>
        </authorList>
    </citation>
    <scope>NUCLEOTIDE SEQUENCE [LARGE SCALE GENOMIC DNA]</scope>
    <source>
        <strain evidence="2">G859</strain>
        <tissue evidence="2">Whole worm</tissue>
    </source>
</reference>
<dbReference type="AlphaFoldDB" id="A0AAN8IJF1"/>
<evidence type="ECO:0000313" key="3">
    <source>
        <dbReference type="Proteomes" id="UP001331761"/>
    </source>
</evidence>
<dbReference type="Proteomes" id="UP001331761">
    <property type="component" value="Unassembled WGS sequence"/>
</dbReference>
<keyword evidence="1" id="KW-1133">Transmembrane helix</keyword>
<dbReference type="EMBL" id="WIXE01016414">
    <property type="protein sequence ID" value="KAK5972678.1"/>
    <property type="molecule type" value="Genomic_DNA"/>
</dbReference>
<keyword evidence="1" id="KW-0472">Membrane</keyword>
<feature type="transmembrane region" description="Helical" evidence="1">
    <location>
        <begin position="57"/>
        <end position="80"/>
    </location>
</feature>
<keyword evidence="3" id="KW-1185">Reference proteome</keyword>
<proteinExistence type="predicted"/>
<comment type="caution">
    <text evidence="2">The sequence shown here is derived from an EMBL/GenBank/DDBJ whole genome shotgun (WGS) entry which is preliminary data.</text>
</comment>
<name>A0AAN8IJF1_TRICO</name>
<feature type="non-terminal residue" evidence="2">
    <location>
        <position position="1"/>
    </location>
</feature>
<evidence type="ECO:0000256" key="1">
    <source>
        <dbReference type="SAM" id="Phobius"/>
    </source>
</evidence>
<protein>
    <submittedName>
        <fullName evidence="2">Uncharacterized protein</fullName>
    </submittedName>
</protein>
<gene>
    <name evidence="2" type="ORF">GCK32_012801</name>
</gene>
<keyword evidence="1" id="KW-0812">Transmembrane</keyword>
<evidence type="ECO:0000313" key="2">
    <source>
        <dbReference type="EMBL" id="KAK5972678.1"/>
    </source>
</evidence>
<accession>A0AAN8IJF1</accession>